<dbReference type="PANTHER" id="PTHR33360">
    <property type="entry name" value="TRANSPOSASE FOR INSERTION SEQUENCE ELEMENT IS200"/>
    <property type="match status" value="1"/>
</dbReference>
<dbReference type="AlphaFoldDB" id="A0A1N7F1R6"/>
<dbReference type="Proteomes" id="UP000185936">
    <property type="component" value="Unassembled WGS sequence"/>
</dbReference>
<feature type="domain" description="Transposase IS200-like" evidence="1">
    <location>
        <begin position="9"/>
        <end position="121"/>
    </location>
</feature>
<dbReference type="RefSeq" id="WP_076608933.1">
    <property type="nucleotide sequence ID" value="NZ_FTNR01000005.1"/>
</dbReference>
<dbReference type="SMART" id="SM01321">
    <property type="entry name" value="Y1_Tnp"/>
    <property type="match status" value="1"/>
</dbReference>
<sequence length="131" mass="15345">MVKSTRHAVYELYYHVVFIPKYREQRLTGATANRLHSIFEEICEDKDLELVEAEIMPDHVHLFIGSPPKNAPSLIVNWVKGISARWYNERSNDRIKWTRSYYVGTAGSVSKDVVEQYIREQKDKQDGEWTA</sequence>
<dbReference type="GO" id="GO:0003677">
    <property type="term" value="F:DNA binding"/>
    <property type="evidence" value="ECO:0007669"/>
    <property type="project" value="InterPro"/>
</dbReference>
<name>A0A1N7F1R6_9EURY</name>
<dbReference type="InterPro" id="IPR036515">
    <property type="entry name" value="Transposase_17_sf"/>
</dbReference>
<protein>
    <submittedName>
        <fullName evidence="2">Putative transposase</fullName>
    </submittedName>
</protein>
<accession>A0A1N7F1R6</accession>
<dbReference type="Gene3D" id="3.30.70.1290">
    <property type="entry name" value="Transposase IS200-like"/>
    <property type="match status" value="1"/>
</dbReference>
<evidence type="ECO:0000259" key="1">
    <source>
        <dbReference type="SMART" id="SM01321"/>
    </source>
</evidence>
<organism evidence="2 3">
    <name type="scientific">Natronorubrum thiooxidans</name>
    <dbReference type="NCBI Taxonomy" id="308853"/>
    <lineage>
        <taxon>Archaea</taxon>
        <taxon>Methanobacteriati</taxon>
        <taxon>Methanobacteriota</taxon>
        <taxon>Stenosarchaea group</taxon>
        <taxon>Halobacteria</taxon>
        <taxon>Halobacteriales</taxon>
        <taxon>Natrialbaceae</taxon>
        <taxon>Natronorubrum</taxon>
    </lineage>
</organism>
<dbReference type="NCBIfam" id="NF033573">
    <property type="entry name" value="transpos_IS200"/>
    <property type="match status" value="1"/>
</dbReference>
<evidence type="ECO:0000313" key="2">
    <source>
        <dbReference type="EMBL" id="SIR94267.1"/>
    </source>
</evidence>
<gene>
    <name evidence="2" type="ORF">SAMN05421752_105260</name>
</gene>
<dbReference type="InterPro" id="IPR002686">
    <property type="entry name" value="Transposase_17"/>
</dbReference>
<dbReference type="OrthoDB" id="92826at2157"/>
<dbReference type="PANTHER" id="PTHR33360:SF2">
    <property type="entry name" value="TRANSPOSASE FOR INSERTION SEQUENCE ELEMENT IS200"/>
    <property type="match status" value="1"/>
</dbReference>
<dbReference type="STRING" id="308853.SAMN05421752_105260"/>
<keyword evidence="3" id="KW-1185">Reference proteome</keyword>
<dbReference type="GO" id="GO:0004803">
    <property type="term" value="F:transposase activity"/>
    <property type="evidence" value="ECO:0007669"/>
    <property type="project" value="InterPro"/>
</dbReference>
<dbReference type="SUPFAM" id="SSF143422">
    <property type="entry name" value="Transposase IS200-like"/>
    <property type="match status" value="1"/>
</dbReference>
<dbReference type="Pfam" id="PF01797">
    <property type="entry name" value="Y1_Tnp"/>
    <property type="match status" value="1"/>
</dbReference>
<reference evidence="3" key="1">
    <citation type="submission" date="2017-01" db="EMBL/GenBank/DDBJ databases">
        <authorList>
            <person name="Varghese N."/>
            <person name="Submissions S."/>
        </authorList>
    </citation>
    <scope>NUCLEOTIDE SEQUENCE [LARGE SCALE GENOMIC DNA]</scope>
    <source>
        <strain evidence="3">type strain: HArc-</strain>
    </source>
</reference>
<dbReference type="GO" id="GO:0006313">
    <property type="term" value="P:DNA transposition"/>
    <property type="evidence" value="ECO:0007669"/>
    <property type="project" value="InterPro"/>
</dbReference>
<proteinExistence type="predicted"/>
<evidence type="ECO:0000313" key="3">
    <source>
        <dbReference type="Proteomes" id="UP000185936"/>
    </source>
</evidence>
<dbReference type="EMBL" id="FTNR01000005">
    <property type="protein sequence ID" value="SIR94267.1"/>
    <property type="molecule type" value="Genomic_DNA"/>
</dbReference>